<dbReference type="PANTHER" id="PTHR37422">
    <property type="entry name" value="TEICHURONIC ACID BIOSYNTHESIS PROTEIN TUAE"/>
    <property type="match status" value="1"/>
</dbReference>
<evidence type="ECO:0000256" key="1">
    <source>
        <dbReference type="ARBA" id="ARBA00004141"/>
    </source>
</evidence>
<protein>
    <submittedName>
        <fullName evidence="7">O-antigen ligase</fullName>
    </submittedName>
</protein>
<feature type="transmembrane region" description="Helical" evidence="5">
    <location>
        <begin position="229"/>
        <end position="247"/>
    </location>
</feature>
<feature type="transmembrane region" description="Helical" evidence="5">
    <location>
        <begin position="133"/>
        <end position="155"/>
    </location>
</feature>
<reference evidence="7 8" key="1">
    <citation type="submission" date="2018-04" db="EMBL/GenBank/DDBJ databases">
        <title>Genomic Encyclopedia of Archaeal and Bacterial Type Strains, Phase II (KMG-II): from individual species to whole genera.</title>
        <authorList>
            <person name="Goeker M."/>
        </authorList>
    </citation>
    <scope>NUCLEOTIDE SEQUENCE [LARGE SCALE GENOMIC DNA]</scope>
    <source>
        <strain evidence="7 8">DSM 45787</strain>
    </source>
</reference>
<comment type="subcellular location">
    <subcellularLocation>
        <location evidence="1">Membrane</location>
        <topology evidence="1">Multi-pass membrane protein</topology>
    </subcellularLocation>
</comment>
<feature type="transmembrane region" description="Helical" evidence="5">
    <location>
        <begin position="433"/>
        <end position="454"/>
    </location>
</feature>
<evidence type="ECO:0000313" key="7">
    <source>
        <dbReference type="EMBL" id="PTX62550.1"/>
    </source>
</evidence>
<evidence type="ECO:0000256" key="3">
    <source>
        <dbReference type="ARBA" id="ARBA00022989"/>
    </source>
</evidence>
<feature type="transmembrane region" description="Helical" evidence="5">
    <location>
        <begin position="205"/>
        <end position="223"/>
    </location>
</feature>
<feature type="transmembrane region" description="Helical" evidence="5">
    <location>
        <begin position="18"/>
        <end position="36"/>
    </location>
</feature>
<gene>
    <name evidence="7" type="ORF">C8P63_105145</name>
</gene>
<feature type="transmembrane region" description="Helical" evidence="5">
    <location>
        <begin position="404"/>
        <end position="427"/>
    </location>
</feature>
<organism evidence="7 8">
    <name type="scientific">Melghirimyces profundicolus</name>
    <dbReference type="NCBI Taxonomy" id="1242148"/>
    <lineage>
        <taxon>Bacteria</taxon>
        <taxon>Bacillati</taxon>
        <taxon>Bacillota</taxon>
        <taxon>Bacilli</taxon>
        <taxon>Bacillales</taxon>
        <taxon>Thermoactinomycetaceae</taxon>
        <taxon>Melghirimyces</taxon>
    </lineage>
</organism>
<feature type="transmembrane region" description="Helical" evidence="5">
    <location>
        <begin position="371"/>
        <end position="392"/>
    </location>
</feature>
<dbReference type="GO" id="GO:0016874">
    <property type="term" value="F:ligase activity"/>
    <property type="evidence" value="ECO:0007669"/>
    <property type="project" value="UniProtKB-KW"/>
</dbReference>
<evidence type="ECO:0000259" key="6">
    <source>
        <dbReference type="Pfam" id="PF04932"/>
    </source>
</evidence>
<evidence type="ECO:0000256" key="4">
    <source>
        <dbReference type="ARBA" id="ARBA00023136"/>
    </source>
</evidence>
<accession>A0A2T6C2L1</accession>
<dbReference type="InterPro" id="IPR051533">
    <property type="entry name" value="WaaL-like"/>
</dbReference>
<feature type="transmembrane region" description="Helical" evidence="5">
    <location>
        <begin position="259"/>
        <end position="278"/>
    </location>
</feature>
<dbReference type="GO" id="GO:0016020">
    <property type="term" value="C:membrane"/>
    <property type="evidence" value="ECO:0007669"/>
    <property type="project" value="UniProtKB-SubCell"/>
</dbReference>
<dbReference type="Proteomes" id="UP000244240">
    <property type="component" value="Unassembled WGS sequence"/>
</dbReference>
<feature type="transmembrane region" description="Helical" evidence="5">
    <location>
        <begin position="100"/>
        <end position="121"/>
    </location>
</feature>
<feature type="transmembrane region" description="Helical" evidence="5">
    <location>
        <begin position="42"/>
        <end position="61"/>
    </location>
</feature>
<evidence type="ECO:0000313" key="8">
    <source>
        <dbReference type="Proteomes" id="UP000244240"/>
    </source>
</evidence>
<proteinExistence type="predicted"/>
<feature type="transmembrane region" description="Helical" evidence="5">
    <location>
        <begin position="179"/>
        <end position="198"/>
    </location>
</feature>
<dbReference type="EMBL" id="QBKR01000005">
    <property type="protein sequence ID" value="PTX62550.1"/>
    <property type="molecule type" value="Genomic_DNA"/>
</dbReference>
<dbReference type="AlphaFoldDB" id="A0A2T6C2L1"/>
<feature type="transmembrane region" description="Helical" evidence="5">
    <location>
        <begin position="73"/>
        <end position="94"/>
    </location>
</feature>
<feature type="domain" description="O-antigen ligase-related" evidence="6">
    <location>
        <begin position="212"/>
        <end position="383"/>
    </location>
</feature>
<sequence length="467" mass="52621">MSLVTSLLLPRQQQLNRLFHIMVVFAVLGPTLGVPGPGFKVTFFRVTFFLLVAGLIVRWVNKHSMQSFHMYHIRWHIAFFAFWTLYAAVSLTWAGHLGYGVRYTVFLVTMLLLTLSFPFFVKHGRNMEQTSRILFWVFFVLVVFGLIESLTFWHLPSSRYYMNPNAPNPTSFFKNQNDFATSITLGLPFVVTALYMLPMRRKTRWLIYSTGIIALCCLLMTGSRSNSGFALPLAGMAWMVLIPFTVERRKLTRKNLLKGVGLLVLAVLVVNLLTSTLLSQQARDKLGTTLGVIQDLQGSWQLPEQDPAAGEESPASGDQSINIRKALIINGLLHLHRSHYLGVGAGNIEYYMAGDPGVGGKTNMHNWWVEILVNFGVLIFTLYMFLYFWLLVRLWKLADRKNAAVLPPVIRWGATACLISLIGYFFGGMSPSTAIHFTPMWVVYGFALTVVAVGTRQLKKGTNHDPA</sequence>
<dbReference type="InterPro" id="IPR007016">
    <property type="entry name" value="O-antigen_ligase-rel_domated"/>
</dbReference>
<name>A0A2T6C2L1_9BACL</name>
<evidence type="ECO:0000256" key="5">
    <source>
        <dbReference type="SAM" id="Phobius"/>
    </source>
</evidence>
<keyword evidence="4 5" id="KW-0472">Membrane</keyword>
<keyword evidence="8" id="KW-1185">Reference proteome</keyword>
<dbReference type="PANTHER" id="PTHR37422:SF23">
    <property type="entry name" value="TEICHURONIC ACID BIOSYNTHESIS PROTEIN TUAE"/>
    <property type="match status" value="1"/>
</dbReference>
<keyword evidence="2 5" id="KW-0812">Transmembrane</keyword>
<keyword evidence="7" id="KW-0436">Ligase</keyword>
<evidence type="ECO:0000256" key="2">
    <source>
        <dbReference type="ARBA" id="ARBA00022692"/>
    </source>
</evidence>
<comment type="caution">
    <text evidence="7">The sequence shown here is derived from an EMBL/GenBank/DDBJ whole genome shotgun (WGS) entry which is preliminary data.</text>
</comment>
<dbReference type="Pfam" id="PF04932">
    <property type="entry name" value="Wzy_C"/>
    <property type="match status" value="1"/>
</dbReference>
<keyword evidence="3 5" id="KW-1133">Transmembrane helix</keyword>